<proteinExistence type="predicted"/>
<evidence type="ECO:0000313" key="2">
    <source>
        <dbReference type="EMBL" id="CAD5125880.1"/>
    </source>
</evidence>
<keyword evidence="3" id="KW-1185">Reference proteome</keyword>
<evidence type="ECO:0000313" key="3">
    <source>
        <dbReference type="Proteomes" id="UP000549394"/>
    </source>
</evidence>
<sequence length="153" mass="19207">MNTFSKEHWVRKVKDASNKPYSTSYGDYGYTSVNWRMTDRFPKQPDSPRTVRRKAEEERQFTERQQMEQKYLHQKKVRDWTEKKLRESAEFFDQDSVPFKKSDREKVTVVQRRPRRQRDLHVNERFFDYKFNEPWRHFRHDHKNKGPWKQTYW</sequence>
<reference evidence="2 3" key="1">
    <citation type="submission" date="2020-08" db="EMBL/GenBank/DDBJ databases">
        <authorList>
            <person name="Hejnol A."/>
        </authorList>
    </citation>
    <scope>NUCLEOTIDE SEQUENCE [LARGE SCALE GENOMIC DNA]</scope>
</reference>
<comment type="caution">
    <text evidence="2">The sequence shown here is derived from an EMBL/GenBank/DDBJ whole genome shotgun (WGS) entry which is preliminary data.</text>
</comment>
<accession>A0A7I8WCR5</accession>
<organism evidence="2 3">
    <name type="scientific">Dimorphilus gyrociliatus</name>
    <dbReference type="NCBI Taxonomy" id="2664684"/>
    <lineage>
        <taxon>Eukaryota</taxon>
        <taxon>Metazoa</taxon>
        <taxon>Spiralia</taxon>
        <taxon>Lophotrochozoa</taxon>
        <taxon>Annelida</taxon>
        <taxon>Polychaeta</taxon>
        <taxon>Polychaeta incertae sedis</taxon>
        <taxon>Dinophilidae</taxon>
        <taxon>Dimorphilus</taxon>
    </lineage>
</organism>
<feature type="compositionally biased region" description="Basic and acidic residues" evidence="1">
    <location>
        <begin position="53"/>
        <end position="68"/>
    </location>
</feature>
<dbReference type="AlphaFoldDB" id="A0A7I8WCR5"/>
<dbReference type="Proteomes" id="UP000549394">
    <property type="component" value="Unassembled WGS sequence"/>
</dbReference>
<dbReference type="EMBL" id="CAJFCJ010000029">
    <property type="protein sequence ID" value="CAD5125880.1"/>
    <property type="molecule type" value="Genomic_DNA"/>
</dbReference>
<name>A0A7I8WCR5_9ANNE</name>
<protein>
    <submittedName>
        <fullName evidence="2">Uncharacterized protein</fullName>
    </submittedName>
</protein>
<evidence type="ECO:0000256" key="1">
    <source>
        <dbReference type="SAM" id="MobiDB-lite"/>
    </source>
</evidence>
<feature type="region of interest" description="Disordered" evidence="1">
    <location>
        <begin position="39"/>
        <end position="68"/>
    </location>
</feature>
<gene>
    <name evidence="2" type="ORF">DGYR_LOCUS13186</name>
</gene>